<evidence type="ECO:0008006" key="5">
    <source>
        <dbReference type="Google" id="ProtNLM"/>
    </source>
</evidence>
<dbReference type="EMBL" id="MZNU01000345">
    <property type="protein sequence ID" value="OWO99729.1"/>
    <property type="molecule type" value="Genomic_DNA"/>
</dbReference>
<feature type="compositionally biased region" description="Basic and acidic residues" evidence="1">
    <location>
        <begin position="399"/>
        <end position="408"/>
    </location>
</feature>
<keyword evidence="2" id="KW-0472">Membrane</keyword>
<dbReference type="PANTHER" id="PTHR36414:SF1">
    <property type="entry name" value="PROTEIN SUR7"/>
    <property type="match status" value="1"/>
</dbReference>
<gene>
    <name evidence="3" type="ORF">B2J93_9479</name>
</gene>
<sequence length="408" mass="44518">MTMMMRPAQKAQHVDTGHGYAESSRDTIQLQHSGLTQHRLFWWANQSLGGRAHIGSHSGPAPRPVAQKHDVVIVFTARQPQNKLEHPQAVKTAETNDKPASTTRSSNRPPVSALLQLGHVRSKPDSFLSIRYILEMAGGGIRGIAGSLSLILIGGALVLMFFVVLSGVKDTTPLNKSYFLRADTSSFPGSGRAESYWTFWKMCASPGGSCGATVPAMPLGYAWVGGSDGVPSVLTGGKGKNTTSDYYYYLWRFGWVFYLMSIALTGFTFLLSLLAPCSRLASGIAGTFLAFSLFWFSLAASLMTAVFVKARNEFRSAGIDSQIGKYAFGFTWGAWAAMFLATIFLFLGCGASSRQKRSEDNARVARSGSRSGAGGLGNLMFFKRQRSRRSTRGSFIETESQRRVKEEY</sequence>
<dbReference type="GO" id="GO:0045121">
    <property type="term" value="C:membrane raft"/>
    <property type="evidence" value="ECO:0007669"/>
    <property type="project" value="TreeGrafter"/>
</dbReference>
<dbReference type="InParanoid" id="A0A218YV92"/>
<comment type="caution">
    <text evidence="3">The sequence shown here is derived from an EMBL/GenBank/DDBJ whole genome shotgun (WGS) entry which is preliminary data.</text>
</comment>
<feature type="region of interest" description="Disordered" evidence="1">
    <location>
        <begin position="82"/>
        <end position="109"/>
    </location>
</feature>
<feature type="compositionally biased region" description="Polar residues" evidence="1">
    <location>
        <begin position="98"/>
        <end position="109"/>
    </location>
</feature>
<accession>A0A218YV92</accession>
<keyword evidence="4" id="KW-1185">Reference proteome</keyword>
<feature type="region of interest" description="Disordered" evidence="1">
    <location>
        <begin position="384"/>
        <end position="408"/>
    </location>
</feature>
<keyword evidence="2" id="KW-1133">Transmembrane helix</keyword>
<evidence type="ECO:0000313" key="3">
    <source>
        <dbReference type="EMBL" id="OWO99729.1"/>
    </source>
</evidence>
<dbReference type="FunCoup" id="A0A218YV92">
    <property type="interactions" value="85"/>
</dbReference>
<proteinExistence type="predicted"/>
<dbReference type="Proteomes" id="UP000242519">
    <property type="component" value="Unassembled WGS sequence"/>
</dbReference>
<dbReference type="GO" id="GO:0005886">
    <property type="term" value="C:plasma membrane"/>
    <property type="evidence" value="ECO:0007669"/>
    <property type="project" value="InterPro"/>
</dbReference>
<dbReference type="GO" id="GO:0006897">
    <property type="term" value="P:endocytosis"/>
    <property type="evidence" value="ECO:0007669"/>
    <property type="project" value="TreeGrafter"/>
</dbReference>
<dbReference type="Pfam" id="PF06687">
    <property type="entry name" value="SUR7"/>
    <property type="match status" value="1"/>
</dbReference>
<organism evidence="3 4">
    <name type="scientific">Diplocarpon coronariae</name>
    <dbReference type="NCBI Taxonomy" id="2795749"/>
    <lineage>
        <taxon>Eukaryota</taxon>
        <taxon>Fungi</taxon>
        <taxon>Dikarya</taxon>
        <taxon>Ascomycota</taxon>
        <taxon>Pezizomycotina</taxon>
        <taxon>Leotiomycetes</taxon>
        <taxon>Helotiales</taxon>
        <taxon>Drepanopezizaceae</taxon>
        <taxon>Diplocarpon</taxon>
    </lineage>
</organism>
<reference evidence="3 4" key="1">
    <citation type="submission" date="2017-04" db="EMBL/GenBank/DDBJ databases">
        <title>Draft genome sequence of Marssonina coronaria NL1: causal agent of apple blotch.</title>
        <authorList>
            <person name="Cheng Q."/>
        </authorList>
    </citation>
    <scope>NUCLEOTIDE SEQUENCE [LARGE SCALE GENOMIC DNA]</scope>
    <source>
        <strain evidence="3 4">NL1</strain>
    </source>
</reference>
<keyword evidence="2" id="KW-0812">Transmembrane</keyword>
<name>A0A218YV92_9HELO</name>
<feature type="transmembrane region" description="Helical" evidence="2">
    <location>
        <begin position="287"/>
        <end position="308"/>
    </location>
</feature>
<dbReference type="OrthoDB" id="5419460at2759"/>
<evidence type="ECO:0000313" key="4">
    <source>
        <dbReference type="Proteomes" id="UP000242519"/>
    </source>
</evidence>
<dbReference type="GO" id="GO:0032185">
    <property type="term" value="P:septin cytoskeleton organization"/>
    <property type="evidence" value="ECO:0007669"/>
    <property type="project" value="TreeGrafter"/>
</dbReference>
<dbReference type="GO" id="GO:0005938">
    <property type="term" value="C:cell cortex"/>
    <property type="evidence" value="ECO:0007669"/>
    <property type="project" value="TreeGrafter"/>
</dbReference>
<feature type="transmembrane region" description="Helical" evidence="2">
    <location>
        <begin position="328"/>
        <end position="347"/>
    </location>
</feature>
<dbReference type="AlphaFoldDB" id="A0A218YV92"/>
<feature type="transmembrane region" description="Helical" evidence="2">
    <location>
        <begin position="255"/>
        <end position="275"/>
    </location>
</feature>
<evidence type="ECO:0000256" key="1">
    <source>
        <dbReference type="SAM" id="MobiDB-lite"/>
    </source>
</evidence>
<dbReference type="GO" id="GO:0030866">
    <property type="term" value="P:cortical actin cytoskeleton organization"/>
    <property type="evidence" value="ECO:0007669"/>
    <property type="project" value="TreeGrafter"/>
</dbReference>
<dbReference type="GO" id="GO:0031505">
    <property type="term" value="P:fungal-type cell wall organization"/>
    <property type="evidence" value="ECO:0007669"/>
    <property type="project" value="TreeGrafter"/>
</dbReference>
<dbReference type="PANTHER" id="PTHR36414">
    <property type="entry name" value="PROTEIN SUR7"/>
    <property type="match status" value="1"/>
</dbReference>
<evidence type="ECO:0000256" key="2">
    <source>
        <dbReference type="SAM" id="Phobius"/>
    </source>
</evidence>
<dbReference type="InterPro" id="IPR009571">
    <property type="entry name" value="SUR7/Rim9-like_fungi"/>
</dbReference>
<feature type="transmembrane region" description="Helical" evidence="2">
    <location>
        <begin position="144"/>
        <end position="168"/>
    </location>
</feature>
<protein>
    <recommendedName>
        <fullName evidence="5">Protein SUR7</fullName>
    </recommendedName>
</protein>
<feature type="region of interest" description="Disordered" evidence="1">
    <location>
        <begin position="1"/>
        <end position="25"/>
    </location>
</feature>